<organism evidence="1">
    <name type="scientific">Amphimedon queenslandica</name>
    <name type="common">Sponge</name>
    <dbReference type="NCBI Taxonomy" id="400682"/>
    <lineage>
        <taxon>Eukaryota</taxon>
        <taxon>Metazoa</taxon>
        <taxon>Porifera</taxon>
        <taxon>Demospongiae</taxon>
        <taxon>Heteroscleromorpha</taxon>
        <taxon>Haplosclerida</taxon>
        <taxon>Niphatidae</taxon>
        <taxon>Amphimedon</taxon>
    </lineage>
</organism>
<dbReference type="EnsemblMetazoa" id="Aqu2.1.09408_001">
    <property type="protein sequence ID" value="Aqu2.1.09408_001"/>
    <property type="gene ID" value="Aqu2.1.09408"/>
</dbReference>
<dbReference type="AlphaFoldDB" id="A0A1X7T4J2"/>
<accession>A0A1X7T4J2</accession>
<proteinExistence type="predicted"/>
<sequence length="75" mass="8839">MLMVYQLLMEAIHVNISGLMLLEILKITQTFIDHLFVPVIMVQQLQYHLMLVMITTVNQEQQPQIPRIIDFILMT</sequence>
<reference evidence="1" key="1">
    <citation type="submission" date="2017-05" db="UniProtKB">
        <authorList>
            <consortium name="EnsemblMetazoa"/>
        </authorList>
    </citation>
    <scope>IDENTIFICATION</scope>
</reference>
<dbReference type="InParanoid" id="A0A1X7T4J2"/>
<evidence type="ECO:0000313" key="1">
    <source>
        <dbReference type="EnsemblMetazoa" id="Aqu2.1.09408_001"/>
    </source>
</evidence>
<name>A0A1X7T4J2_AMPQE</name>
<protein>
    <submittedName>
        <fullName evidence="1">Uncharacterized protein</fullName>
    </submittedName>
</protein>